<keyword evidence="1 6" id="KW-0732">Signal</keyword>
<dbReference type="InterPro" id="IPR017689">
    <property type="entry name" value="BamD"/>
</dbReference>
<name>A0A5N0T528_9GAMM</name>
<dbReference type="GO" id="GO:1990063">
    <property type="term" value="C:Bam protein complex"/>
    <property type="evidence" value="ECO:0007669"/>
    <property type="project" value="TreeGrafter"/>
</dbReference>
<dbReference type="SUPFAM" id="SSF48452">
    <property type="entry name" value="TPR-like"/>
    <property type="match status" value="1"/>
</dbReference>
<evidence type="ECO:0000256" key="3">
    <source>
        <dbReference type="ARBA" id="ARBA00023139"/>
    </source>
</evidence>
<keyword evidence="4 6" id="KW-0998">Cell outer membrane</keyword>
<keyword evidence="9" id="KW-1185">Reference proteome</keyword>
<proteinExistence type="inferred from homology"/>
<dbReference type="GO" id="GO:0051205">
    <property type="term" value="P:protein insertion into membrane"/>
    <property type="evidence" value="ECO:0007669"/>
    <property type="project" value="UniProtKB-UniRule"/>
</dbReference>
<keyword evidence="3 6" id="KW-0564">Palmitate</keyword>
<dbReference type="EMBL" id="VYXP01000010">
    <property type="protein sequence ID" value="KAA9129888.1"/>
    <property type="molecule type" value="Genomic_DNA"/>
</dbReference>
<dbReference type="InterPro" id="IPR011990">
    <property type="entry name" value="TPR-like_helical_dom_sf"/>
</dbReference>
<comment type="subunit">
    <text evidence="6">Part of the Bam complex.</text>
</comment>
<evidence type="ECO:0000313" key="8">
    <source>
        <dbReference type="EMBL" id="KAA9129888.1"/>
    </source>
</evidence>
<feature type="domain" description="Outer membrane lipoprotein BamD-like" evidence="7">
    <location>
        <begin position="33"/>
        <end position="237"/>
    </location>
</feature>
<evidence type="ECO:0000256" key="5">
    <source>
        <dbReference type="ARBA" id="ARBA00023288"/>
    </source>
</evidence>
<evidence type="ECO:0000313" key="9">
    <source>
        <dbReference type="Proteomes" id="UP000325372"/>
    </source>
</evidence>
<dbReference type="HAMAP" id="MF_00922">
    <property type="entry name" value="OM_assembly_BamD"/>
    <property type="match status" value="1"/>
</dbReference>
<dbReference type="PANTHER" id="PTHR37423">
    <property type="entry name" value="SOLUBLE LYTIC MUREIN TRANSGLYCOSYLASE-RELATED"/>
    <property type="match status" value="1"/>
</dbReference>
<sequence length="267" mass="31042">MSRHKTLFKTAILLLACALILGGCRKDNEFDNRSAEELYAEAKAYLEKNNWRGAVRAYRTLQTRYPFGRYAEQAQLEMAYAFYRASQPELALSTADRFIRMYPAHPNLDYAFYIRGLTNYDQRIGFLEKLMPDRVNDRDQSVALEAFRDFDQLTRRFPDSRYAPDARQRMVYLRNAMSAYELDVAEYYLRRKAYVAAANRARYLLETYPGSPEAGNALVVLNKAYNELDLPELADDALQVLEYNDPEHAYLTGEKEGGFFSKVWPFD</sequence>
<evidence type="ECO:0000256" key="1">
    <source>
        <dbReference type="ARBA" id="ARBA00022729"/>
    </source>
</evidence>
<dbReference type="InterPro" id="IPR039565">
    <property type="entry name" value="BamD-like"/>
</dbReference>
<comment type="function">
    <text evidence="6">Part of the outer membrane protein assembly complex, which is involved in assembly and insertion of beta-barrel proteins into the outer membrane.</text>
</comment>
<dbReference type="Proteomes" id="UP000325372">
    <property type="component" value="Unassembled WGS sequence"/>
</dbReference>
<comment type="similarity">
    <text evidence="6">Belongs to the BamD family.</text>
</comment>
<dbReference type="NCBIfam" id="TIGR03302">
    <property type="entry name" value="OM_YfiO"/>
    <property type="match status" value="1"/>
</dbReference>
<evidence type="ECO:0000256" key="2">
    <source>
        <dbReference type="ARBA" id="ARBA00023136"/>
    </source>
</evidence>
<comment type="subcellular location">
    <subcellularLocation>
        <location evidence="6">Cell outer membrane</location>
        <topology evidence="6">Lipid-anchor</topology>
    </subcellularLocation>
</comment>
<protein>
    <recommendedName>
        <fullName evidence="6">Outer membrane protein assembly factor BamD</fullName>
    </recommendedName>
</protein>
<gene>
    <name evidence="6" type="primary">bamD</name>
    <name evidence="8" type="ORF">F3N42_14000</name>
</gene>
<keyword evidence="2 6" id="KW-0472">Membrane</keyword>
<dbReference type="AlphaFoldDB" id="A0A5N0T528"/>
<dbReference type="CDD" id="cd15830">
    <property type="entry name" value="BamD"/>
    <property type="match status" value="1"/>
</dbReference>
<dbReference type="PROSITE" id="PS51257">
    <property type="entry name" value="PROKAR_LIPOPROTEIN"/>
    <property type="match status" value="1"/>
</dbReference>
<reference evidence="8 9" key="1">
    <citation type="submission" date="2019-09" db="EMBL/GenBank/DDBJ databases">
        <title>Wenzhouxiangella sp. Genome sequencing and assembly.</title>
        <authorList>
            <person name="Zhang R."/>
        </authorList>
    </citation>
    <scope>NUCLEOTIDE SEQUENCE [LARGE SCALE GENOMIC DNA]</scope>
    <source>
        <strain evidence="8 9">W260</strain>
    </source>
</reference>
<comment type="caution">
    <text evidence="8">The sequence shown here is derived from an EMBL/GenBank/DDBJ whole genome shotgun (WGS) entry which is preliminary data.</text>
</comment>
<dbReference type="RefSeq" id="WP_150865125.1">
    <property type="nucleotide sequence ID" value="NZ_VYXP01000010.1"/>
</dbReference>
<evidence type="ECO:0000256" key="4">
    <source>
        <dbReference type="ARBA" id="ARBA00023237"/>
    </source>
</evidence>
<dbReference type="Gene3D" id="1.25.40.10">
    <property type="entry name" value="Tetratricopeptide repeat domain"/>
    <property type="match status" value="1"/>
</dbReference>
<organism evidence="8 9">
    <name type="scientific">Marinihelvus fidelis</name>
    <dbReference type="NCBI Taxonomy" id="2613842"/>
    <lineage>
        <taxon>Bacteria</taxon>
        <taxon>Pseudomonadati</taxon>
        <taxon>Pseudomonadota</taxon>
        <taxon>Gammaproteobacteria</taxon>
        <taxon>Chromatiales</taxon>
        <taxon>Wenzhouxiangellaceae</taxon>
        <taxon>Marinihelvus</taxon>
    </lineage>
</organism>
<evidence type="ECO:0000256" key="6">
    <source>
        <dbReference type="HAMAP-Rule" id="MF_00922"/>
    </source>
</evidence>
<accession>A0A5N0T528</accession>
<evidence type="ECO:0000259" key="7">
    <source>
        <dbReference type="Pfam" id="PF13525"/>
    </source>
</evidence>
<dbReference type="PANTHER" id="PTHR37423:SF1">
    <property type="entry name" value="OUTER MEMBRANE PROTEIN ASSEMBLY FACTOR BAMD"/>
    <property type="match status" value="1"/>
</dbReference>
<dbReference type="GO" id="GO:0043165">
    <property type="term" value="P:Gram-negative-bacterium-type cell outer membrane assembly"/>
    <property type="evidence" value="ECO:0007669"/>
    <property type="project" value="UniProtKB-UniRule"/>
</dbReference>
<keyword evidence="5 6" id="KW-0449">Lipoprotein</keyword>
<dbReference type="Pfam" id="PF13525">
    <property type="entry name" value="YfiO"/>
    <property type="match status" value="1"/>
</dbReference>